<dbReference type="Pfam" id="PF00483">
    <property type="entry name" value="NTP_transferase"/>
    <property type="match status" value="1"/>
</dbReference>
<evidence type="ECO:0000259" key="1">
    <source>
        <dbReference type="Pfam" id="PF00483"/>
    </source>
</evidence>
<dbReference type="InterPro" id="IPR005835">
    <property type="entry name" value="NTP_transferase_dom"/>
</dbReference>
<dbReference type="Gene3D" id="3.90.550.10">
    <property type="entry name" value="Spore Coat Polysaccharide Biosynthesis Protein SpsA, Chain A"/>
    <property type="match status" value="1"/>
</dbReference>
<dbReference type="InterPro" id="IPR029044">
    <property type="entry name" value="Nucleotide-diphossugar_trans"/>
</dbReference>
<dbReference type="EMBL" id="UINC01004036">
    <property type="protein sequence ID" value="SVA11270.1"/>
    <property type="molecule type" value="Genomic_DNA"/>
</dbReference>
<dbReference type="SUPFAM" id="SSF53448">
    <property type="entry name" value="Nucleotide-diphospho-sugar transferases"/>
    <property type="match status" value="1"/>
</dbReference>
<sequence>MITDFCKHHFHGASLEWSNAGEEASILERLHRARNLFEQRAWITYGDTLINADLDNMLLQHNSSGAALSLSTAFVQSPFGLVETDDNEWLMSFREKPEQPFFVGHMLMERSVLDSVDAKLLRAPDGEGLVKLIQDLIQLRQVRTHTYTGPQITFNTREDLDRAEVDMAEFFTQTEDKA</sequence>
<feature type="domain" description="Nucleotidyl transferase" evidence="1">
    <location>
        <begin position="41"/>
        <end position="100"/>
    </location>
</feature>
<protein>
    <recommendedName>
        <fullName evidence="1">Nucleotidyl transferase domain-containing protein</fullName>
    </recommendedName>
</protein>
<accession>A0A381T500</accession>
<dbReference type="AlphaFoldDB" id="A0A381T500"/>
<name>A0A381T500_9ZZZZ</name>
<organism evidence="2">
    <name type="scientific">marine metagenome</name>
    <dbReference type="NCBI Taxonomy" id="408172"/>
    <lineage>
        <taxon>unclassified sequences</taxon>
        <taxon>metagenomes</taxon>
        <taxon>ecological metagenomes</taxon>
    </lineage>
</organism>
<reference evidence="2" key="1">
    <citation type="submission" date="2018-05" db="EMBL/GenBank/DDBJ databases">
        <authorList>
            <person name="Lanie J.A."/>
            <person name="Ng W.-L."/>
            <person name="Kazmierczak K.M."/>
            <person name="Andrzejewski T.M."/>
            <person name="Davidsen T.M."/>
            <person name="Wayne K.J."/>
            <person name="Tettelin H."/>
            <person name="Glass J.I."/>
            <person name="Rusch D."/>
            <person name="Podicherti R."/>
            <person name="Tsui H.-C.T."/>
            <person name="Winkler M.E."/>
        </authorList>
    </citation>
    <scope>NUCLEOTIDE SEQUENCE</scope>
</reference>
<gene>
    <name evidence="2" type="ORF">METZ01_LOCUS64124</name>
</gene>
<proteinExistence type="predicted"/>
<evidence type="ECO:0000313" key="2">
    <source>
        <dbReference type="EMBL" id="SVA11270.1"/>
    </source>
</evidence>